<evidence type="ECO:0000256" key="3">
    <source>
        <dbReference type="ARBA" id="ARBA00022723"/>
    </source>
</evidence>
<dbReference type="SUPFAM" id="SSF50129">
    <property type="entry name" value="GroES-like"/>
    <property type="match status" value="1"/>
</dbReference>
<evidence type="ECO:0000256" key="4">
    <source>
        <dbReference type="ARBA" id="ARBA00022833"/>
    </source>
</evidence>
<reference evidence="9 10" key="1">
    <citation type="submission" date="2024-03" db="EMBL/GenBank/DDBJ databases">
        <title>Natural products discovery in diverse microorganisms through a two-stage MS feature dereplication strategy.</title>
        <authorList>
            <person name="Zhang R."/>
        </authorList>
    </citation>
    <scope>NUCLEOTIDE SEQUENCE [LARGE SCALE GENOMIC DNA]</scope>
    <source>
        <strain evidence="9 10">18930</strain>
    </source>
</reference>
<organism evidence="9 10">
    <name type="scientific">Rhodococcus sovatensis</name>
    <dbReference type="NCBI Taxonomy" id="1805840"/>
    <lineage>
        <taxon>Bacteria</taxon>
        <taxon>Bacillati</taxon>
        <taxon>Actinomycetota</taxon>
        <taxon>Actinomycetes</taxon>
        <taxon>Mycobacteriales</taxon>
        <taxon>Nocardiaceae</taxon>
        <taxon>Rhodococcus</taxon>
    </lineage>
</organism>
<dbReference type="SUPFAM" id="SSF51735">
    <property type="entry name" value="NAD(P)-binding Rossmann-fold domains"/>
    <property type="match status" value="1"/>
</dbReference>
<evidence type="ECO:0000259" key="8">
    <source>
        <dbReference type="Pfam" id="PF08240"/>
    </source>
</evidence>
<sequence>MDTDGQDLAAMLYGRRDLRIEHIERGDVGPDQVRVEMHGVSLCGSDLHYYADGRNGSNTLTQPTVLGHEGFGRIVEVGADINADRVGDRVAVEPTVPAPHSPLGLRGHYNVDPSVVCFGSPPNNGLLRGSVVMPAAFAHSLPDAVTDDVAALIEPLAVATWAVSRAGSVLGKRILITGAGPIGLLVLQTVLALGAREVTITDVSQARLDAAVELGATTAVLSGGDAIEFGPADTAFDCSGNPGAIAAAARSLGPAGVLALVGVPGRQEAEFPISLVQRWELDIRGCFRYGPDAFAQAIGLAARGRVDLHSLVTSRYPLSESAAALEAALSDPTQLKIVIETAAQNSEEDR</sequence>
<dbReference type="InterPro" id="IPR013154">
    <property type="entry name" value="ADH-like_N"/>
</dbReference>
<evidence type="ECO:0000313" key="9">
    <source>
        <dbReference type="EMBL" id="WXG68965.1"/>
    </source>
</evidence>
<evidence type="ECO:0000256" key="1">
    <source>
        <dbReference type="ARBA" id="ARBA00001947"/>
    </source>
</evidence>
<proteinExistence type="inferred from homology"/>
<protein>
    <submittedName>
        <fullName evidence="9">Zinc-binding dehydrogenase</fullName>
    </submittedName>
</protein>
<keyword evidence="4 6" id="KW-0862">Zinc</keyword>
<feature type="domain" description="Alcohol dehydrogenase-like C-terminal" evidence="7">
    <location>
        <begin position="181"/>
        <end position="302"/>
    </location>
</feature>
<dbReference type="Pfam" id="PF08240">
    <property type="entry name" value="ADH_N"/>
    <property type="match status" value="1"/>
</dbReference>
<accession>A0ABZ2PIM6</accession>
<dbReference type="InterPro" id="IPR013149">
    <property type="entry name" value="ADH-like_C"/>
</dbReference>
<dbReference type="RefSeq" id="WP_338889501.1">
    <property type="nucleotide sequence ID" value="NZ_CP147846.1"/>
</dbReference>
<evidence type="ECO:0000313" key="10">
    <source>
        <dbReference type="Proteomes" id="UP001432000"/>
    </source>
</evidence>
<dbReference type="PANTHER" id="PTHR43161:SF9">
    <property type="entry name" value="SORBITOL DEHYDROGENASE"/>
    <property type="match status" value="1"/>
</dbReference>
<dbReference type="PROSITE" id="PS00059">
    <property type="entry name" value="ADH_ZINC"/>
    <property type="match status" value="1"/>
</dbReference>
<dbReference type="Pfam" id="PF00107">
    <property type="entry name" value="ADH_zinc_N"/>
    <property type="match status" value="1"/>
</dbReference>
<dbReference type="InterPro" id="IPR011032">
    <property type="entry name" value="GroES-like_sf"/>
</dbReference>
<keyword evidence="5" id="KW-0560">Oxidoreductase</keyword>
<dbReference type="Gene3D" id="3.40.50.720">
    <property type="entry name" value="NAD(P)-binding Rossmann-like Domain"/>
    <property type="match status" value="1"/>
</dbReference>
<dbReference type="EMBL" id="CP147846">
    <property type="protein sequence ID" value="WXG68965.1"/>
    <property type="molecule type" value="Genomic_DNA"/>
</dbReference>
<comment type="cofactor">
    <cofactor evidence="1 6">
        <name>Zn(2+)</name>
        <dbReference type="ChEBI" id="CHEBI:29105"/>
    </cofactor>
</comment>
<evidence type="ECO:0000256" key="6">
    <source>
        <dbReference type="RuleBase" id="RU361277"/>
    </source>
</evidence>
<feature type="domain" description="Alcohol dehydrogenase-like N-terminal" evidence="8">
    <location>
        <begin position="29"/>
        <end position="143"/>
    </location>
</feature>
<comment type="similarity">
    <text evidence="2 6">Belongs to the zinc-containing alcohol dehydrogenase family.</text>
</comment>
<evidence type="ECO:0000259" key="7">
    <source>
        <dbReference type="Pfam" id="PF00107"/>
    </source>
</evidence>
<gene>
    <name evidence="9" type="ORF">WDS16_27990</name>
</gene>
<dbReference type="InterPro" id="IPR036291">
    <property type="entry name" value="NAD(P)-bd_dom_sf"/>
</dbReference>
<evidence type="ECO:0000256" key="5">
    <source>
        <dbReference type="ARBA" id="ARBA00023002"/>
    </source>
</evidence>
<evidence type="ECO:0000256" key="2">
    <source>
        <dbReference type="ARBA" id="ARBA00008072"/>
    </source>
</evidence>
<dbReference type="InterPro" id="IPR002328">
    <property type="entry name" value="ADH_Zn_CS"/>
</dbReference>
<dbReference type="Proteomes" id="UP001432000">
    <property type="component" value="Chromosome"/>
</dbReference>
<dbReference type="PANTHER" id="PTHR43161">
    <property type="entry name" value="SORBITOL DEHYDROGENASE"/>
    <property type="match status" value="1"/>
</dbReference>
<keyword evidence="10" id="KW-1185">Reference proteome</keyword>
<keyword evidence="3 6" id="KW-0479">Metal-binding</keyword>
<name>A0ABZ2PIM6_9NOCA</name>
<dbReference type="Gene3D" id="3.90.180.10">
    <property type="entry name" value="Medium-chain alcohol dehydrogenases, catalytic domain"/>
    <property type="match status" value="1"/>
</dbReference>